<name>A0A679FC68_9CAUD</name>
<proteinExistence type="predicted"/>
<evidence type="ECO:0000313" key="1">
    <source>
        <dbReference type="EMBL" id="BBU72764.1"/>
    </source>
</evidence>
<dbReference type="GeneID" id="55603552"/>
<protein>
    <submittedName>
        <fullName evidence="1">Uncharacterized protein</fullName>
    </submittedName>
</protein>
<organism evidence="1 2">
    <name type="scientific">Cronobacter phage vB_CsaP_009</name>
    <dbReference type="NCBI Taxonomy" id="2699738"/>
    <lineage>
        <taxon>Viruses</taxon>
        <taxon>Duplodnaviria</taxon>
        <taxon>Heunggongvirae</taxon>
        <taxon>Uroviricota</taxon>
        <taxon>Caudoviricetes</taxon>
        <taxon>Grimontviridae</taxon>
        <taxon>Privateervirus</taxon>
        <taxon>Privateervirus pv009</taxon>
    </lineage>
</organism>
<keyword evidence="2" id="KW-1185">Reference proteome</keyword>
<accession>A0A679FC68</accession>
<dbReference type="RefSeq" id="YP_009833497.1">
    <property type="nucleotide sequence ID" value="NC_048664.1"/>
</dbReference>
<evidence type="ECO:0000313" key="2">
    <source>
        <dbReference type="Proteomes" id="UP000479051"/>
    </source>
</evidence>
<dbReference type="EMBL" id="LC519601">
    <property type="protein sequence ID" value="BBU72764.1"/>
    <property type="molecule type" value="Genomic_DNA"/>
</dbReference>
<reference evidence="1 2" key="1">
    <citation type="submission" date="2020-01" db="EMBL/GenBank/DDBJ databases">
        <title>Isolation, characterization and genomic analysis of a lytic bacteriophage vB_CsaP_009 infecting Cronobacter.</title>
        <authorList>
            <person name="Soleimani-Delfan A."/>
            <person name="Shahin K."/>
            <person name="Barazandeh M."/>
            <person name="Komijani M."/>
        </authorList>
    </citation>
    <scope>NUCLEOTIDE SEQUENCE [LARGE SCALE GENOMIC DNA]</scope>
</reference>
<dbReference type="Proteomes" id="UP000479051">
    <property type="component" value="Segment"/>
</dbReference>
<dbReference type="KEGG" id="vg:55603552"/>
<sequence>MKVWWEVESRVRNIPNLKIDAFSTASVIRRPTRKEARSAMYILKRNAFFDVVQMYKVTVLEENGDEFKILRERKR</sequence>